<evidence type="ECO:0000313" key="2">
    <source>
        <dbReference type="EMBL" id="RBQ29700.1"/>
    </source>
</evidence>
<keyword evidence="3" id="KW-1185">Reference proteome</keyword>
<dbReference type="EMBL" id="PDKB01000004">
    <property type="protein sequence ID" value="RBQ29700.1"/>
    <property type="molecule type" value="Genomic_DNA"/>
</dbReference>
<evidence type="ECO:0000313" key="3">
    <source>
        <dbReference type="Proteomes" id="UP000252669"/>
    </source>
</evidence>
<dbReference type="AlphaFoldDB" id="A0A366MVR2"/>
<dbReference type="Proteomes" id="UP000252669">
    <property type="component" value="Unassembled WGS sequence"/>
</dbReference>
<keyword evidence="1" id="KW-0175">Coiled coil</keyword>
<evidence type="ECO:0008006" key="4">
    <source>
        <dbReference type="Google" id="ProtNLM"/>
    </source>
</evidence>
<organism evidence="2 3">
    <name type="scientific">Aliarcobacter vitoriensis</name>
    <dbReference type="NCBI Taxonomy" id="2011099"/>
    <lineage>
        <taxon>Bacteria</taxon>
        <taxon>Pseudomonadati</taxon>
        <taxon>Campylobacterota</taxon>
        <taxon>Epsilonproteobacteria</taxon>
        <taxon>Campylobacterales</taxon>
        <taxon>Arcobacteraceae</taxon>
        <taxon>Aliarcobacter</taxon>
    </lineage>
</organism>
<evidence type="ECO:0000256" key="1">
    <source>
        <dbReference type="SAM" id="Coils"/>
    </source>
</evidence>
<proteinExistence type="predicted"/>
<sequence>MNNNQINVNPYDTNINNTRVNNNQSGLNINQNPYINQNVNQNTQNVNNPVQQNNSILNGDFVKGALIGAALTYVLTNKNAQENIFKAFEKGKEFLSAGVEELKERIEDAKASMNATKEF</sequence>
<gene>
    <name evidence="2" type="ORF">CRU91_03175</name>
</gene>
<name>A0A366MVR2_9BACT</name>
<dbReference type="OrthoDB" id="5340209at2"/>
<feature type="coiled-coil region" evidence="1">
    <location>
        <begin position="92"/>
        <end position="119"/>
    </location>
</feature>
<reference evidence="2 3" key="1">
    <citation type="submission" date="2017-10" db="EMBL/GenBank/DDBJ databases">
        <title>Genomics of the genus Arcobacter.</title>
        <authorList>
            <person name="Perez-Cataluna A."/>
            <person name="Figueras M.J."/>
        </authorList>
    </citation>
    <scope>NUCLEOTIDE SEQUENCE [LARGE SCALE GENOMIC DNA]</scope>
    <source>
        <strain evidence="2 3">CECT 9230</strain>
    </source>
</reference>
<protein>
    <recommendedName>
        <fullName evidence="4">YtxH domain-containing protein</fullName>
    </recommendedName>
</protein>
<comment type="caution">
    <text evidence="2">The sequence shown here is derived from an EMBL/GenBank/DDBJ whole genome shotgun (WGS) entry which is preliminary data.</text>
</comment>
<accession>A0A366MVR2</accession>